<dbReference type="GeneID" id="87947884"/>
<protein>
    <submittedName>
        <fullName evidence="2">Uncharacterized protein</fullName>
    </submittedName>
</protein>
<organism evidence="2 3">
    <name type="scientific">Colletotrichum destructivum</name>
    <dbReference type="NCBI Taxonomy" id="34406"/>
    <lineage>
        <taxon>Eukaryota</taxon>
        <taxon>Fungi</taxon>
        <taxon>Dikarya</taxon>
        <taxon>Ascomycota</taxon>
        <taxon>Pezizomycotina</taxon>
        <taxon>Sordariomycetes</taxon>
        <taxon>Hypocreomycetidae</taxon>
        <taxon>Glomerellales</taxon>
        <taxon>Glomerellaceae</taxon>
        <taxon>Colletotrichum</taxon>
        <taxon>Colletotrichum destructivum species complex</taxon>
    </lineage>
</organism>
<feature type="region of interest" description="Disordered" evidence="1">
    <location>
        <begin position="1"/>
        <end position="23"/>
    </location>
</feature>
<feature type="region of interest" description="Disordered" evidence="1">
    <location>
        <begin position="75"/>
        <end position="96"/>
    </location>
</feature>
<dbReference type="AlphaFoldDB" id="A0AAX4IT64"/>
<dbReference type="Proteomes" id="UP001322277">
    <property type="component" value="Chromosome 7"/>
</dbReference>
<evidence type="ECO:0000313" key="3">
    <source>
        <dbReference type="Proteomes" id="UP001322277"/>
    </source>
</evidence>
<dbReference type="KEGG" id="cdet:87947884"/>
<reference evidence="3" key="1">
    <citation type="journal article" date="2023" name="bioRxiv">
        <title>Complete genome of the Medicago anthracnose fungus, Colletotrichum destructivum, reveals a mini-chromosome-like region within a core chromosome.</title>
        <authorList>
            <person name="Lapalu N."/>
            <person name="Simon A."/>
            <person name="Lu A."/>
            <person name="Plaumann P.-L."/>
            <person name="Amselem J."/>
            <person name="Pigne S."/>
            <person name="Auger A."/>
            <person name="Koch C."/>
            <person name="Dallery J.-F."/>
            <person name="O'Connell R.J."/>
        </authorList>
    </citation>
    <scope>NUCLEOTIDE SEQUENCE [LARGE SCALE GENOMIC DNA]</scope>
    <source>
        <strain evidence="3">CBS 520.97</strain>
    </source>
</reference>
<name>A0AAX4IT64_9PEZI</name>
<keyword evidence="3" id="KW-1185">Reference proteome</keyword>
<sequence length="244" mass="26193">MNQFLPNPPMPAPASPTSPTSPSVVSYSLLTSFSSAHRHRHSHSQSHPHLTPFHPILHPTIPLLTSERQHHLIRRRRSHPQATPASSHIDPPPPFGRGSLHMLLSAAIDQKGIVTVHCRLAAAAICNLPASCRNYYCTAPVLPPHPHATPPPPCRDQIEILSFTGPGLSTSSLRDELELPQAPNSVSVANPPSKPPLVPFQRLASHAHTSRPFFFGGGGEGLAPQGASTRATGNGRFVLGLCRL</sequence>
<dbReference type="RefSeq" id="XP_062783591.1">
    <property type="nucleotide sequence ID" value="XM_062927540.1"/>
</dbReference>
<accession>A0AAX4IT64</accession>
<evidence type="ECO:0000256" key="1">
    <source>
        <dbReference type="SAM" id="MobiDB-lite"/>
    </source>
</evidence>
<gene>
    <name evidence="2" type="ORF">CDEST_11384</name>
</gene>
<dbReference type="EMBL" id="CP137311">
    <property type="protein sequence ID" value="WQF86370.1"/>
    <property type="molecule type" value="Genomic_DNA"/>
</dbReference>
<feature type="compositionally biased region" description="Pro residues" evidence="1">
    <location>
        <begin position="1"/>
        <end position="16"/>
    </location>
</feature>
<evidence type="ECO:0000313" key="2">
    <source>
        <dbReference type="EMBL" id="WQF86370.1"/>
    </source>
</evidence>
<proteinExistence type="predicted"/>